<proteinExistence type="predicted"/>
<evidence type="ECO:0000313" key="1">
    <source>
        <dbReference type="EMBL" id="EDQ04204.1"/>
    </source>
</evidence>
<dbReference type="Proteomes" id="UP000003257">
    <property type="component" value="Unassembled WGS sequence"/>
</dbReference>
<evidence type="ECO:0000313" key="2">
    <source>
        <dbReference type="Proteomes" id="UP000003257"/>
    </source>
</evidence>
<organism evidence="1 2">
    <name type="scientific">Sulfitobacter indolifex HEL-45</name>
    <dbReference type="NCBI Taxonomy" id="391624"/>
    <lineage>
        <taxon>Bacteria</taxon>
        <taxon>Pseudomonadati</taxon>
        <taxon>Pseudomonadota</taxon>
        <taxon>Alphaproteobacteria</taxon>
        <taxon>Rhodobacterales</taxon>
        <taxon>Roseobacteraceae</taxon>
        <taxon>Sulfitobacter</taxon>
    </lineage>
</organism>
<protein>
    <submittedName>
        <fullName evidence="1">Acyl carrier protein</fullName>
    </submittedName>
</protein>
<accession>A0ABM9X3X3</accession>
<comment type="caution">
    <text evidence="1">The sequence shown here is derived from an EMBL/GenBank/DDBJ whole genome shotgun (WGS) entry which is preliminary data.</text>
</comment>
<dbReference type="EMBL" id="ABID01000004">
    <property type="protein sequence ID" value="EDQ04204.1"/>
    <property type="molecule type" value="Genomic_DNA"/>
</dbReference>
<sequence>MPLGTTPLSNFSSAGCPAKPLGGFFDELDRIANGLNVLSGVIGNLDAELFFERHHQFHGVEAVCAEIVDERRILSHFFLFHAQVFHNDLFHAVCDVAHNKSSCLRAIKGPFWFPPADDRRLEDAPKGGGYLPCSHKA</sequence>
<keyword evidence="2" id="KW-1185">Reference proteome</keyword>
<gene>
    <name evidence="1" type="ORF">OIHEL45_14784</name>
</gene>
<name>A0ABM9X3X3_9RHOB</name>
<reference evidence="1 2" key="1">
    <citation type="submission" date="2007-11" db="EMBL/GenBank/DDBJ databases">
        <authorList>
            <person name="Wagner-Dobler I."/>
            <person name="Ferriera S."/>
            <person name="Johnson J."/>
            <person name="Kravitz S."/>
            <person name="Beeson K."/>
            <person name="Sutton G."/>
            <person name="Rogers Y.-H."/>
            <person name="Friedman R."/>
            <person name="Frazier M."/>
            <person name="Venter J.C."/>
        </authorList>
    </citation>
    <scope>NUCLEOTIDE SEQUENCE [LARGE SCALE GENOMIC DNA]</scope>
    <source>
        <strain evidence="1 2">HEL-45</strain>
    </source>
</reference>